<evidence type="ECO:0000256" key="1">
    <source>
        <dbReference type="SAM" id="MobiDB-lite"/>
    </source>
</evidence>
<reference evidence="2" key="1">
    <citation type="journal article" date="2020" name="Stud. Mycol.">
        <title>101 Dothideomycetes genomes: a test case for predicting lifestyles and emergence of pathogens.</title>
        <authorList>
            <person name="Haridas S."/>
            <person name="Albert R."/>
            <person name="Binder M."/>
            <person name="Bloem J."/>
            <person name="Labutti K."/>
            <person name="Salamov A."/>
            <person name="Andreopoulos B."/>
            <person name="Baker S."/>
            <person name="Barry K."/>
            <person name="Bills G."/>
            <person name="Bluhm B."/>
            <person name="Cannon C."/>
            <person name="Castanera R."/>
            <person name="Culley D."/>
            <person name="Daum C."/>
            <person name="Ezra D."/>
            <person name="Gonzalez J."/>
            <person name="Henrissat B."/>
            <person name="Kuo A."/>
            <person name="Liang C."/>
            <person name="Lipzen A."/>
            <person name="Lutzoni F."/>
            <person name="Magnuson J."/>
            <person name="Mondo S."/>
            <person name="Nolan M."/>
            <person name="Ohm R."/>
            <person name="Pangilinan J."/>
            <person name="Park H.-J."/>
            <person name="Ramirez L."/>
            <person name="Alfaro M."/>
            <person name="Sun H."/>
            <person name="Tritt A."/>
            <person name="Yoshinaga Y."/>
            <person name="Zwiers L.-H."/>
            <person name="Turgeon B."/>
            <person name="Goodwin S."/>
            <person name="Spatafora J."/>
            <person name="Crous P."/>
            <person name="Grigoriev I."/>
        </authorList>
    </citation>
    <scope>NUCLEOTIDE SEQUENCE</scope>
    <source>
        <strain evidence="2">CBS 121167</strain>
    </source>
</reference>
<feature type="region of interest" description="Disordered" evidence="1">
    <location>
        <begin position="48"/>
        <end position="80"/>
    </location>
</feature>
<accession>A0A6A6B4N6</accession>
<organism evidence="2 3">
    <name type="scientific">Aplosporella prunicola CBS 121167</name>
    <dbReference type="NCBI Taxonomy" id="1176127"/>
    <lineage>
        <taxon>Eukaryota</taxon>
        <taxon>Fungi</taxon>
        <taxon>Dikarya</taxon>
        <taxon>Ascomycota</taxon>
        <taxon>Pezizomycotina</taxon>
        <taxon>Dothideomycetes</taxon>
        <taxon>Dothideomycetes incertae sedis</taxon>
        <taxon>Botryosphaeriales</taxon>
        <taxon>Aplosporellaceae</taxon>
        <taxon>Aplosporella</taxon>
    </lineage>
</organism>
<dbReference type="GeneID" id="54304882"/>
<evidence type="ECO:0000313" key="3">
    <source>
        <dbReference type="Proteomes" id="UP000799438"/>
    </source>
</evidence>
<name>A0A6A6B4N6_9PEZI</name>
<sequence length="134" mass="15136">MPHKHQAANLYLMVSSAQAKATQSRQEPAHFNSRSVIHLLPHYKPPCPLRSRRTSQEVSKAKKVSLSSTVTRPPDSAPLERIGLGERFNQDHWPRKYGDMKSTYLASDKGMALASEWSFVLEELRSCCTQAEDI</sequence>
<keyword evidence="3" id="KW-1185">Reference proteome</keyword>
<dbReference type="RefSeq" id="XP_033393642.1">
    <property type="nucleotide sequence ID" value="XM_033547375.1"/>
</dbReference>
<proteinExistence type="predicted"/>
<dbReference type="AlphaFoldDB" id="A0A6A6B4N6"/>
<protein>
    <submittedName>
        <fullName evidence="2">Uncharacterized protein</fullName>
    </submittedName>
</protein>
<evidence type="ECO:0000313" key="2">
    <source>
        <dbReference type="EMBL" id="KAF2137927.1"/>
    </source>
</evidence>
<dbReference type="Proteomes" id="UP000799438">
    <property type="component" value="Unassembled WGS sequence"/>
</dbReference>
<dbReference type="EMBL" id="ML995499">
    <property type="protein sequence ID" value="KAF2137927.1"/>
    <property type="molecule type" value="Genomic_DNA"/>
</dbReference>
<gene>
    <name evidence="2" type="ORF">K452DRAFT_97129</name>
</gene>